<evidence type="ECO:0000313" key="3">
    <source>
        <dbReference type="EMBL" id="KAL2916280.1"/>
    </source>
</evidence>
<keyword evidence="4" id="KW-1185">Reference proteome</keyword>
<evidence type="ECO:0000256" key="1">
    <source>
        <dbReference type="ARBA" id="ARBA00005375"/>
    </source>
</evidence>
<dbReference type="PANTHER" id="PTHR11567:SF110">
    <property type="entry name" value="2-PHOSPHOXYLOSE PHOSPHATASE 1"/>
    <property type="match status" value="1"/>
</dbReference>
<organism evidence="3 4">
    <name type="scientific">Polyrhizophydium stewartii</name>
    <dbReference type="NCBI Taxonomy" id="2732419"/>
    <lineage>
        <taxon>Eukaryota</taxon>
        <taxon>Fungi</taxon>
        <taxon>Fungi incertae sedis</taxon>
        <taxon>Chytridiomycota</taxon>
        <taxon>Chytridiomycota incertae sedis</taxon>
        <taxon>Chytridiomycetes</taxon>
        <taxon>Rhizophydiales</taxon>
        <taxon>Rhizophydiales incertae sedis</taxon>
        <taxon>Polyrhizophydium</taxon>
    </lineage>
</organism>
<reference evidence="3 4" key="1">
    <citation type="submission" date="2023-09" db="EMBL/GenBank/DDBJ databases">
        <title>Pangenome analysis of Batrachochytrium dendrobatidis and related Chytrids.</title>
        <authorList>
            <person name="Yacoub M.N."/>
            <person name="Stajich J.E."/>
            <person name="James T.Y."/>
        </authorList>
    </citation>
    <scope>NUCLEOTIDE SEQUENCE [LARGE SCALE GENOMIC DNA]</scope>
    <source>
        <strain evidence="3 4">JEL0888</strain>
    </source>
</reference>
<sequence>MHLLQTLAQLAAHYAAMSALDLELKHVAIVHRHGARTPTHSSLAGLVSPSLYQQCNLTPFLNAIQRVGDLQHQANIAKEAAARGVLADTALRMLPPALTRVAFGGPSGSAKSNSHLAASRTVEQLKSLLTKASASSCFSGQLTDAGKLMMVELGHELRELYVEKQRFLPQVLDSRTARSIYLRSTDYLRTIESLQFLVHGLYPPLKRQAPNALNLQIHVRPHSDETMYPHDDCATLAVEIKRFRDAFRANNARRLQTTLAKFPTLTRAFDGTNLSDMNKIFRIYDALQSLDGNGLPLPPGVTKEHIKELSDLVIDQWGRAFTSKDAVASLAVGRFFPELAAPLVAAARGDPKATKMSIFSGHDTTILPMLASLKAFDGEFPGYASHLRFELLQTKRPFWRRMLGIAQPRQDYVRMSYNGKARVIPACAAPGNHFPGQPELCTLEAFMAEVERIAPKNYTAACMSPIRVVPDWD</sequence>
<dbReference type="CDD" id="cd07061">
    <property type="entry name" value="HP_HAP_like"/>
    <property type="match status" value="1"/>
</dbReference>
<dbReference type="InterPro" id="IPR000560">
    <property type="entry name" value="His_Pase_clade-2"/>
</dbReference>
<accession>A0ABR4N9S7</accession>
<proteinExistence type="inferred from homology"/>
<gene>
    <name evidence="3" type="ORF">HK105_204036</name>
</gene>
<name>A0ABR4N9S7_9FUNG</name>
<evidence type="ECO:0000313" key="4">
    <source>
        <dbReference type="Proteomes" id="UP001527925"/>
    </source>
</evidence>
<keyword evidence="2" id="KW-0378">Hydrolase</keyword>
<evidence type="ECO:0000256" key="2">
    <source>
        <dbReference type="ARBA" id="ARBA00022801"/>
    </source>
</evidence>
<dbReference type="Proteomes" id="UP001527925">
    <property type="component" value="Unassembled WGS sequence"/>
</dbReference>
<dbReference type="EMBL" id="JADGIZ020000017">
    <property type="protein sequence ID" value="KAL2916280.1"/>
    <property type="molecule type" value="Genomic_DNA"/>
</dbReference>
<dbReference type="SUPFAM" id="SSF53254">
    <property type="entry name" value="Phosphoglycerate mutase-like"/>
    <property type="match status" value="1"/>
</dbReference>
<dbReference type="InterPro" id="IPR033379">
    <property type="entry name" value="Acid_Pase_AS"/>
</dbReference>
<dbReference type="InterPro" id="IPR029033">
    <property type="entry name" value="His_PPase_superfam"/>
</dbReference>
<dbReference type="Gene3D" id="3.40.50.1240">
    <property type="entry name" value="Phosphoglycerate mutase-like"/>
    <property type="match status" value="1"/>
</dbReference>
<dbReference type="PANTHER" id="PTHR11567">
    <property type="entry name" value="ACID PHOSPHATASE-RELATED"/>
    <property type="match status" value="1"/>
</dbReference>
<dbReference type="PROSITE" id="PS00778">
    <property type="entry name" value="HIS_ACID_PHOSPHAT_2"/>
    <property type="match status" value="1"/>
</dbReference>
<dbReference type="PROSITE" id="PS00616">
    <property type="entry name" value="HIS_ACID_PHOSPHAT_1"/>
    <property type="match status" value="1"/>
</dbReference>
<dbReference type="InterPro" id="IPR050645">
    <property type="entry name" value="Histidine_acid_phosphatase"/>
</dbReference>
<dbReference type="Pfam" id="PF00328">
    <property type="entry name" value="His_Phos_2"/>
    <property type="match status" value="1"/>
</dbReference>
<comment type="caution">
    <text evidence="3">The sequence shown here is derived from an EMBL/GenBank/DDBJ whole genome shotgun (WGS) entry which is preliminary data.</text>
</comment>
<protein>
    <recommendedName>
        <fullName evidence="5">Acid phosphatase</fullName>
    </recommendedName>
</protein>
<comment type="similarity">
    <text evidence="1">Belongs to the histidine acid phosphatase family.</text>
</comment>
<evidence type="ECO:0008006" key="5">
    <source>
        <dbReference type="Google" id="ProtNLM"/>
    </source>
</evidence>